<evidence type="ECO:0000256" key="2">
    <source>
        <dbReference type="RuleBase" id="RU363103"/>
    </source>
</evidence>
<comment type="subcellular location">
    <subcellularLocation>
        <location evidence="2">Mitochondrion inner membrane</location>
        <topology evidence="2">Peripheral membrane protein</topology>
        <orientation evidence="2">Matrix side</orientation>
    </subcellularLocation>
</comment>
<name>A0A178F398_TRIRU</name>
<evidence type="ECO:0000313" key="3">
    <source>
        <dbReference type="EMBL" id="OAL66496.1"/>
    </source>
</evidence>
<gene>
    <name evidence="3" type="ORF">A7C99_1882</name>
</gene>
<dbReference type="GO" id="GO:0006979">
    <property type="term" value="P:response to oxidative stress"/>
    <property type="evidence" value="ECO:0007669"/>
    <property type="project" value="TreeGrafter"/>
</dbReference>
<dbReference type="GO" id="GO:0005743">
    <property type="term" value="C:mitochondrial inner membrane"/>
    <property type="evidence" value="ECO:0007669"/>
    <property type="project" value="UniProtKB-SubCell"/>
</dbReference>
<comment type="function">
    <text evidence="2">Accessory subunit of the mitochondrial membrane respiratory chain NADH dehydrogenase (Complex I), that is believed not to be involved in catalysis. Complex I functions in the transfer of electrons from NADH to the respiratory chain. The immediate electron acceptor for the enzyme is believed to be ubiquinone.</text>
</comment>
<organism evidence="3 4">
    <name type="scientific">Trichophyton rubrum</name>
    <name type="common">Athlete's foot fungus</name>
    <name type="synonym">Epidermophyton rubrum</name>
    <dbReference type="NCBI Taxonomy" id="5551"/>
    <lineage>
        <taxon>Eukaryota</taxon>
        <taxon>Fungi</taxon>
        <taxon>Dikarya</taxon>
        <taxon>Ascomycota</taxon>
        <taxon>Pezizomycotina</taxon>
        <taxon>Eurotiomycetes</taxon>
        <taxon>Eurotiomycetidae</taxon>
        <taxon>Onygenales</taxon>
        <taxon>Arthrodermataceae</taxon>
        <taxon>Trichophyton</taxon>
    </lineage>
</organism>
<reference evidence="3 4" key="1">
    <citation type="submission" date="2016-05" db="EMBL/GenBank/DDBJ databases">
        <title>Genome sequencing of Trichophyton rubrum CMCC(F)T1i isolated from hair.</title>
        <authorList>
            <person name="Zhan P."/>
            <person name="Tao Y."/>
            <person name="Liu W."/>
        </authorList>
    </citation>
    <scope>NUCLEOTIDE SEQUENCE [LARGE SCALE GENOMIC DNA]</scope>
    <source>
        <strain evidence="4">CMCC(F)T1i</strain>
    </source>
</reference>
<keyword evidence="2" id="KW-0813">Transport</keyword>
<dbReference type="PANTHER" id="PTHR12910">
    <property type="entry name" value="NADH-UBIQUINONE OXIDOREDUCTASE SUBUNIT B17.2"/>
    <property type="match status" value="1"/>
</dbReference>
<comment type="caution">
    <text evidence="3">The sequence shown here is derived from an EMBL/GenBank/DDBJ whole genome shotgun (WGS) entry which is preliminary data.</text>
</comment>
<keyword evidence="3" id="KW-0830">Ubiquinone</keyword>
<dbReference type="EMBL" id="LHPM01000012">
    <property type="protein sequence ID" value="OAL66496.1"/>
    <property type="molecule type" value="Genomic_DNA"/>
</dbReference>
<keyword evidence="2" id="KW-0496">Mitochondrion</keyword>
<sequence>MSTITRTLRNLWKIGIKDYGHQMHYIGDTKAGTLVAIDRYGNKYFENNEELPHHDHDASHIDPGWHAWISYMVDKPPTQDAIMQAGVRKWETPEHRPNMTLTRAAYKPYSTVKPKYSAWEPVAVPR</sequence>
<dbReference type="InterPro" id="IPR007763">
    <property type="entry name" value="NDUFA12"/>
</dbReference>
<protein>
    <recommendedName>
        <fullName evidence="2">NADH dehydrogenase [ubiquinone] 1 alpha subcomplex subunit</fullName>
    </recommendedName>
</protein>
<keyword evidence="2" id="KW-0472">Membrane</keyword>
<keyword evidence="2" id="KW-0999">Mitochondrion inner membrane</keyword>
<keyword evidence="2" id="KW-0249">Electron transport</keyword>
<evidence type="ECO:0000256" key="1">
    <source>
        <dbReference type="ARBA" id="ARBA00007355"/>
    </source>
</evidence>
<comment type="similarity">
    <text evidence="1 2">Belongs to the complex I NDUFA12 subunit family.</text>
</comment>
<dbReference type="PANTHER" id="PTHR12910:SF2">
    <property type="entry name" value="NADH DEHYDROGENASE [UBIQUINONE] 1 ALPHA SUBCOMPLEX SUBUNIT 12"/>
    <property type="match status" value="1"/>
</dbReference>
<keyword evidence="2" id="KW-0679">Respiratory chain</keyword>
<dbReference type="AlphaFoldDB" id="A0A178F398"/>
<dbReference type="VEuPathDB" id="FungiDB:TERG_04064"/>
<dbReference type="Proteomes" id="UP000243015">
    <property type="component" value="Unassembled WGS sequence"/>
</dbReference>
<dbReference type="Pfam" id="PF05071">
    <property type="entry name" value="NDUFA12"/>
    <property type="match status" value="1"/>
</dbReference>
<evidence type="ECO:0000313" key="4">
    <source>
        <dbReference type="Proteomes" id="UP000243015"/>
    </source>
</evidence>
<dbReference type="GO" id="GO:0045271">
    <property type="term" value="C:respiratory chain complex I"/>
    <property type="evidence" value="ECO:0007669"/>
    <property type="project" value="InterPro"/>
</dbReference>
<proteinExistence type="inferred from homology"/>
<accession>A0A178F398</accession>